<dbReference type="GO" id="GO:0005739">
    <property type="term" value="C:mitochondrion"/>
    <property type="evidence" value="ECO:0007669"/>
    <property type="project" value="TreeGrafter"/>
</dbReference>
<reference evidence="3" key="1">
    <citation type="submission" date="2010-06" db="EMBL/GenBank/DDBJ databases">
        <authorList>
            <person name="Jiang H."/>
            <person name="Abraham K."/>
            <person name="Ali S."/>
            <person name="Alsbrooks S.L."/>
            <person name="Anim B.N."/>
            <person name="Anosike U.S."/>
            <person name="Attaway T."/>
            <person name="Bandaranaike D.P."/>
            <person name="Battles P.K."/>
            <person name="Bell S.N."/>
            <person name="Bell A.V."/>
            <person name="Beltran B."/>
            <person name="Bickham C."/>
            <person name="Bustamante Y."/>
            <person name="Caleb T."/>
            <person name="Canada A."/>
            <person name="Cardenas V."/>
            <person name="Carter K."/>
            <person name="Chacko J."/>
            <person name="Chandrabose M.N."/>
            <person name="Chavez D."/>
            <person name="Chavez A."/>
            <person name="Chen L."/>
            <person name="Chu H.-S."/>
            <person name="Claassen K.J."/>
            <person name="Cockrell R."/>
            <person name="Collins M."/>
            <person name="Cooper J.A."/>
            <person name="Cree A."/>
            <person name="Curry S.M."/>
            <person name="Da Y."/>
            <person name="Dao M.D."/>
            <person name="Das B."/>
            <person name="Davila M.-L."/>
            <person name="Davy-Carroll L."/>
            <person name="Denson S."/>
            <person name="Dinh H."/>
            <person name="Ebong V.E."/>
            <person name="Edwards J.R."/>
            <person name="Egan A."/>
            <person name="El-Daye J."/>
            <person name="Escobedo L."/>
            <person name="Fernandez S."/>
            <person name="Fernando P.R."/>
            <person name="Flagg N."/>
            <person name="Forbes L.D."/>
            <person name="Fowler R.G."/>
            <person name="Fu Q."/>
            <person name="Gabisi R.A."/>
            <person name="Ganer J."/>
            <person name="Garbino Pronczuk A."/>
            <person name="Garcia R.M."/>
            <person name="Garner T."/>
            <person name="Garrett T.E."/>
            <person name="Gonzalez D.A."/>
            <person name="Hamid H."/>
            <person name="Hawkins E.S."/>
            <person name="Hirani K."/>
            <person name="Hogues M.E."/>
            <person name="Hollins B."/>
            <person name="Hsiao C.-H."/>
            <person name="Jabil R."/>
            <person name="James M.L."/>
            <person name="Jhangiani S.N."/>
            <person name="Johnson B."/>
            <person name="Johnson Q."/>
            <person name="Joshi V."/>
            <person name="Kalu J.B."/>
            <person name="Kam C."/>
            <person name="Kashfia A."/>
            <person name="Keebler J."/>
            <person name="Kisamo H."/>
            <person name="Kovar C.L."/>
            <person name="Lago L.A."/>
            <person name="Lai C.-Y."/>
            <person name="Laidlaw J."/>
            <person name="Lara F."/>
            <person name="Le T.-K."/>
            <person name="Lee S.L."/>
            <person name="Legall F.H."/>
            <person name="Lemon S.J."/>
            <person name="Lewis L.R."/>
            <person name="Li B."/>
            <person name="Liu Y."/>
            <person name="Liu Y.-S."/>
            <person name="Lopez J."/>
            <person name="Lozado R.J."/>
            <person name="Lu J."/>
            <person name="Madu R.C."/>
            <person name="Maheshwari M."/>
            <person name="Maheshwari R."/>
            <person name="Malloy K."/>
            <person name="Martinez E."/>
            <person name="Mathew T."/>
            <person name="Mercado I.C."/>
            <person name="Mercado C."/>
            <person name="Meyer B."/>
            <person name="Montgomery K."/>
            <person name="Morgan M.B."/>
            <person name="Munidasa M."/>
            <person name="Nazareth L.V."/>
            <person name="Nelson J."/>
            <person name="Ng B.M."/>
            <person name="Nguyen N.B."/>
            <person name="Nguyen P.Q."/>
            <person name="Nguyen T."/>
            <person name="Obregon M."/>
            <person name="Okwuonu G.O."/>
            <person name="Onwere C.G."/>
            <person name="Orozco G."/>
            <person name="Parra A."/>
            <person name="Patel S."/>
            <person name="Patil S."/>
            <person name="Perez A."/>
            <person name="Perez Y."/>
            <person name="Pham C."/>
            <person name="Primus E.L."/>
            <person name="Pu L.-L."/>
            <person name="Puazo M."/>
            <person name="Qin X."/>
            <person name="Quiroz J.B."/>
            <person name="Reese J."/>
            <person name="Richards S."/>
            <person name="Rives C.M."/>
            <person name="Robberts R."/>
            <person name="Ruiz S.J."/>
            <person name="Ruiz M.J."/>
            <person name="Santibanez J."/>
            <person name="Schneider B.W."/>
            <person name="Sisson I."/>
            <person name="Smith M."/>
            <person name="Sodergren E."/>
            <person name="Song X.-Z."/>
            <person name="Song B.B."/>
            <person name="Summersgill H."/>
            <person name="Thelus R."/>
            <person name="Thornton R.D."/>
            <person name="Trejos Z.Y."/>
            <person name="Usmani K."/>
            <person name="Vattathil S."/>
            <person name="Villasana D."/>
            <person name="Walker D.L."/>
            <person name="Wang S."/>
            <person name="Wang K."/>
            <person name="White C.S."/>
            <person name="Williams A.C."/>
            <person name="Williamson J."/>
            <person name="Wilson K."/>
            <person name="Woghiren I.O."/>
            <person name="Woodworth J.R."/>
            <person name="Worley K.C."/>
            <person name="Wright R.A."/>
            <person name="Wu W."/>
            <person name="Young L."/>
            <person name="Zhang L."/>
            <person name="Zhang J."/>
            <person name="Zhu Y."/>
            <person name="Muzny D.M."/>
            <person name="Weinstock G."/>
            <person name="Gibbs R.A."/>
        </authorList>
    </citation>
    <scope>NUCLEOTIDE SEQUENCE [LARGE SCALE GENOMIC DNA]</scope>
    <source>
        <strain evidence="3">LSR1</strain>
    </source>
</reference>
<dbReference type="EnsemblMetazoa" id="XM_016806713.2">
    <property type="protein sequence ID" value="XP_016662202.1"/>
    <property type="gene ID" value="LOC100160213"/>
</dbReference>
<accession>A0A8R2H9L1</accession>
<dbReference type="AlphaFoldDB" id="A0A8R2H9L1"/>
<keyword evidence="3" id="KW-1185">Reference proteome</keyword>
<dbReference type="SUPFAM" id="SSF52490">
    <property type="entry name" value="Tubulin nucleotide-binding domain-like"/>
    <property type="match status" value="1"/>
</dbReference>
<dbReference type="Proteomes" id="UP000007819">
    <property type="component" value="Chromosome A1"/>
</dbReference>
<dbReference type="Gene3D" id="3.40.50.1440">
    <property type="entry name" value="Tubulin/FtsZ, GTPase domain"/>
    <property type="match status" value="1"/>
</dbReference>
<organism evidence="2 3">
    <name type="scientific">Acyrthosiphon pisum</name>
    <name type="common">Pea aphid</name>
    <dbReference type="NCBI Taxonomy" id="7029"/>
    <lineage>
        <taxon>Eukaryota</taxon>
        <taxon>Metazoa</taxon>
        <taxon>Ecdysozoa</taxon>
        <taxon>Arthropoda</taxon>
        <taxon>Hexapoda</taxon>
        <taxon>Insecta</taxon>
        <taxon>Pterygota</taxon>
        <taxon>Neoptera</taxon>
        <taxon>Paraneoptera</taxon>
        <taxon>Hemiptera</taxon>
        <taxon>Sternorrhyncha</taxon>
        <taxon>Aphidomorpha</taxon>
        <taxon>Aphidoidea</taxon>
        <taxon>Aphididae</taxon>
        <taxon>Macrosiphini</taxon>
        <taxon>Acyrthosiphon</taxon>
    </lineage>
</organism>
<dbReference type="GO" id="GO:0007005">
    <property type="term" value="P:mitochondrion organization"/>
    <property type="evidence" value="ECO:0007669"/>
    <property type="project" value="InterPro"/>
</dbReference>
<dbReference type="InterPro" id="IPR029209">
    <property type="entry name" value="DML1/Misato_tubulin"/>
</dbReference>
<evidence type="ECO:0000313" key="2">
    <source>
        <dbReference type="EnsemblMetazoa" id="XP_016662202.1"/>
    </source>
</evidence>
<dbReference type="Pfam" id="PF14881">
    <property type="entry name" value="Tubulin_3"/>
    <property type="match status" value="1"/>
</dbReference>
<reference evidence="2" key="2">
    <citation type="submission" date="2022-06" db="UniProtKB">
        <authorList>
            <consortium name="EnsemblMetazoa"/>
        </authorList>
    </citation>
    <scope>IDENTIFICATION</scope>
</reference>
<dbReference type="PANTHER" id="PTHR13391">
    <property type="entry name" value="MITOCHONDRIAL DISTRIBUTION REGULATOR MISATO"/>
    <property type="match status" value="1"/>
</dbReference>
<dbReference type="OrthoDB" id="271881at2759"/>
<name>A0A8R2H9L1_ACYPI</name>
<dbReference type="InterPro" id="IPR049942">
    <property type="entry name" value="DML1/Misato"/>
</dbReference>
<evidence type="ECO:0000313" key="3">
    <source>
        <dbReference type="Proteomes" id="UP000007819"/>
    </source>
</evidence>
<evidence type="ECO:0000259" key="1">
    <source>
        <dbReference type="Pfam" id="PF14881"/>
    </source>
</evidence>
<sequence length="487" mass="55161">MLCVDLKNGFYQLPDVHRGLYDLNCSNLDEEILNSSTKIQTIQEEKIPSNEFFSDLVKQELLIDDDSEKINIAEKVYNLDNDVKIWSDFLKARFHPRTITSIDEYKHNDSSNVFNNFAQGLGLWDSYIMKETWTDNLRLYAEECDYLQGFHISMDSLNGFGGLACKALEYLKDEYSNKTIIAMPVLSDNYILEDENSELQAVNTSLLFSSLFEHSTMFVPLTTSSGGWIKSQSHLNLDYLSYKNNLDYHSSAILASAIDTFTLGYRSRFGNDSMQTMCTRLTPLGRKAVSASIQLPLGFESKSNLLDYLQNSTLPLWKPISPQCTTEMSVAQTIVLRGITENMLYSNNLIRDSKNPSHHCTSPSDLLKLFLSFCDHVRMTEVHSFDSSLETIAPFPNIFSQSINQHGFVESSSRSSTSVVAKCAAISGLHNSNSMRDMFIALKNDSSKVKGSKLSHMFNYDIDVMDYKETLENLLVLSDNYLINDCL</sequence>
<proteinExistence type="predicted"/>
<dbReference type="RefSeq" id="XP_016662202.1">
    <property type="nucleotide sequence ID" value="XM_016806713.1"/>
</dbReference>
<dbReference type="PANTHER" id="PTHR13391:SF0">
    <property type="entry name" value="PROTEIN MISATO HOMOLOG 1"/>
    <property type="match status" value="1"/>
</dbReference>
<feature type="domain" description="DML1/Misato tubulin" evidence="1">
    <location>
        <begin position="81"/>
        <end position="265"/>
    </location>
</feature>
<dbReference type="GeneID" id="100160213"/>
<protein>
    <recommendedName>
        <fullName evidence="1">DML1/Misato tubulin domain-containing protein</fullName>
    </recommendedName>
</protein>
<dbReference type="InterPro" id="IPR036525">
    <property type="entry name" value="Tubulin/FtsZ_GTPase_sf"/>
</dbReference>